<dbReference type="AlphaFoldDB" id="A0A0U4WJT8"/>
<protein>
    <submittedName>
        <fullName evidence="1">Uncharacterized protein</fullName>
    </submittedName>
</protein>
<evidence type="ECO:0000313" key="1">
    <source>
        <dbReference type="EMBL" id="BAU28777.1"/>
    </source>
</evidence>
<sequence>MAESADLNLENDFDEAQCTRANLALDENFLID</sequence>
<keyword evidence="2" id="KW-1185">Reference proteome</keyword>
<dbReference type="KEGG" id="asoc:CB4_02954"/>
<dbReference type="EMBL" id="AP017312">
    <property type="protein sequence ID" value="BAU28777.1"/>
    <property type="molecule type" value="Genomic_DNA"/>
</dbReference>
<name>A0A0U4WJT8_9BACL</name>
<proteinExistence type="predicted"/>
<accession>A0A0U4WJT8</accession>
<dbReference type="Proteomes" id="UP000217696">
    <property type="component" value="Chromosome"/>
</dbReference>
<evidence type="ECO:0000313" key="2">
    <source>
        <dbReference type="Proteomes" id="UP000217696"/>
    </source>
</evidence>
<gene>
    <name evidence="1" type="ORF">CB4_02954</name>
</gene>
<organism evidence="1 2">
    <name type="scientific">Aneurinibacillus soli</name>
    <dbReference type="NCBI Taxonomy" id="1500254"/>
    <lineage>
        <taxon>Bacteria</taxon>
        <taxon>Bacillati</taxon>
        <taxon>Bacillota</taxon>
        <taxon>Bacilli</taxon>
        <taxon>Bacillales</taxon>
        <taxon>Paenibacillaceae</taxon>
        <taxon>Aneurinibacillus group</taxon>
        <taxon>Aneurinibacillus</taxon>
    </lineage>
</organism>
<reference evidence="1 2" key="1">
    <citation type="submission" date="2015-12" db="EMBL/GenBank/DDBJ databases">
        <title>Genome sequence of Aneurinibacillus soli.</title>
        <authorList>
            <person name="Lee J.S."/>
            <person name="Lee K.C."/>
            <person name="Kim K.K."/>
            <person name="Lee B.W."/>
        </authorList>
    </citation>
    <scope>NUCLEOTIDE SEQUENCE [LARGE SCALE GENOMIC DNA]</scope>
    <source>
        <strain evidence="1 2">CB4</strain>
    </source>
</reference>